<feature type="domain" description="Kinetochore protein NDC80 loop region" evidence="2">
    <location>
        <begin position="123"/>
        <end position="352"/>
    </location>
</feature>
<feature type="coiled-coil region" evidence="1">
    <location>
        <begin position="74"/>
        <end position="153"/>
    </location>
</feature>
<dbReference type="GO" id="GO:0051315">
    <property type="term" value="P:attachment of mitotic spindle microtubules to kinetochore"/>
    <property type="evidence" value="ECO:0007669"/>
    <property type="project" value="InterPro"/>
</dbReference>
<proteinExistence type="predicted"/>
<name>A0A7J5YNQ1_DISMA</name>
<evidence type="ECO:0000259" key="2">
    <source>
        <dbReference type="Pfam" id="PF24487"/>
    </source>
</evidence>
<dbReference type="OrthoDB" id="7459479at2759"/>
<dbReference type="InterPro" id="IPR057091">
    <property type="entry name" value="NDC80_loop"/>
</dbReference>
<evidence type="ECO:0000256" key="1">
    <source>
        <dbReference type="SAM" id="Coils"/>
    </source>
</evidence>
<dbReference type="PANTHER" id="PTHR10643:SF2">
    <property type="entry name" value="KINETOCHORE PROTEIN NDC80 HOMOLOG"/>
    <property type="match status" value="1"/>
</dbReference>
<dbReference type="Proteomes" id="UP000518266">
    <property type="component" value="Unassembled WGS sequence"/>
</dbReference>
<dbReference type="GO" id="GO:0031262">
    <property type="term" value="C:Ndc80 complex"/>
    <property type="evidence" value="ECO:0007669"/>
    <property type="project" value="InterPro"/>
</dbReference>
<keyword evidence="4" id="KW-1185">Reference proteome</keyword>
<reference evidence="3 4" key="1">
    <citation type="submission" date="2020-03" db="EMBL/GenBank/DDBJ databases">
        <title>Dissostichus mawsoni Genome sequencing and assembly.</title>
        <authorList>
            <person name="Park H."/>
        </authorList>
    </citation>
    <scope>NUCLEOTIDE SEQUENCE [LARGE SCALE GENOMIC DNA]</scope>
    <source>
        <strain evidence="3">DM0001</strain>
        <tissue evidence="3">Muscle</tissue>
    </source>
</reference>
<evidence type="ECO:0000313" key="4">
    <source>
        <dbReference type="Proteomes" id="UP000518266"/>
    </source>
</evidence>
<comment type="caution">
    <text evidence="3">The sequence shown here is derived from an EMBL/GenBank/DDBJ whole genome shotgun (WGS) entry which is preliminary data.</text>
</comment>
<organism evidence="3 4">
    <name type="scientific">Dissostichus mawsoni</name>
    <name type="common">Antarctic cod</name>
    <dbReference type="NCBI Taxonomy" id="36200"/>
    <lineage>
        <taxon>Eukaryota</taxon>
        <taxon>Metazoa</taxon>
        <taxon>Chordata</taxon>
        <taxon>Craniata</taxon>
        <taxon>Vertebrata</taxon>
        <taxon>Euteleostomi</taxon>
        <taxon>Actinopterygii</taxon>
        <taxon>Neopterygii</taxon>
        <taxon>Teleostei</taxon>
        <taxon>Neoteleostei</taxon>
        <taxon>Acanthomorphata</taxon>
        <taxon>Eupercaria</taxon>
        <taxon>Perciformes</taxon>
        <taxon>Notothenioidei</taxon>
        <taxon>Nototheniidae</taxon>
        <taxon>Dissostichus</taxon>
    </lineage>
</organism>
<dbReference type="AlphaFoldDB" id="A0A7J5YNQ1"/>
<keyword evidence="1" id="KW-0175">Coiled coil</keyword>
<protein>
    <recommendedName>
        <fullName evidence="2">Kinetochore protein NDC80 loop region domain-containing protein</fullName>
    </recommendedName>
</protein>
<dbReference type="PANTHER" id="PTHR10643">
    <property type="entry name" value="KINETOCHORE PROTEIN NDC80"/>
    <property type="match status" value="1"/>
</dbReference>
<dbReference type="InterPro" id="IPR005550">
    <property type="entry name" value="Kinetochore_Ndc80"/>
</dbReference>
<gene>
    <name evidence="3" type="ORF">F7725_012918</name>
</gene>
<accession>A0A7J5YNQ1</accession>
<sequence>MEDVFLDKLTKLYNVDEVLLDSMEEKYAILSTELDLLEKDSQTMAKVKLQTDLKKLHIYLSSVDSFEAILEGKYAELIDELETTDSHLESLKHEQNELQQLLKNQKFTPADVERITREKRELQRTISSLSKSLEDAEQQKWNEEIALAKFNEKAELKVAEYHKLARKLKLIPLSAENACGHDFEIRLFESGTMDQHKIKIQMILRKLVADVEEENSRLANMKLSLEEFFEQVGCNILDKSNDLKNLKEQIRKVDERLDSDMQELAQEEQDWATEMETVENHRNILNKKVMYGYDEAVQQQKAAQQQYHLVLQETIEERRTVANNLVSVFTTAASHLSITEKCMEDLHSGVQRVSSKAVEDDDAAIQRLREISKSFTAKANSL</sequence>
<dbReference type="Pfam" id="PF24487">
    <property type="entry name" value="NDC80_loop"/>
    <property type="match status" value="1"/>
</dbReference>
<feature type="coiled-coil region" evidence="1">
    <location>
        <begin position="204"/>
        <end position="281"/>
    </location>
</feature>
<evidence type="ECO:0000313" key="3">
    <source>
        <dbReference type="EMBL" id="KAF3851146.1"/>
    </source>
</evidence>
<dbReference type="EMBL" id="JAAKFY010000010">
    <property type="protein sequence ID" value="KAF3851146.1"/>
    <property type="molecule type" value="Genomic_DNA"/>
</dbReference>